<proteinExistence type="predicted"/>
<gene>
    <name evidence="1" type="ORF">GCM10017771_91410</name>
</gene>
<name>A0A918ZSG5_9ACTN</name>
<dbReference type="AlphaFoldDB" id="A0A918ZSG5"/>
<accession>A0A918ZSG5</accession>
<dbReference type="Proteomes" id="UP000603227">
    <property type="component" value="Unassembled WGS sequence"/>
</dbReference>
<evidence type="ECO:0000313" key="1">
    <source>
        <dbReference type="EMBL" id="GHE67707.1"/>
    </source>
</evidence>
<sequence length="101" mass="11043">MTRTVVDVLVADVQSLPTVLEMPDAVHFDTVMLPVHLAGIGRARERLSPFARLGYGRAFGITLTLDTDPLQLGLDPLDGLRAVAAVAFELDLTRRSSRTVW</sequence>
<protein>
    <submittedName>
        <fullName evidence="1">Uncharacterized protein</fullName>
    </submittedName>
</protein>
<reference evidence="1" key="2">
    <citation type="submission" date="2020-09" db="EMBL/GenBank/DDBJ databases">
        <authorList>
            <person name="Sun Q."/>
            <person name="Zhou Y."/>
        </authorList>
    </citation>
    <scope>NUCLEOTIDE SEQUENCE</scope>
    <source>
        <strain evidence="1">CGMCC 4.7403</strain>
    </source>
</reference>
<keyword evidence="2" id="KW-1185">Reference proteome</keyword>
<dbReference type="EMBL" id="BNAT01000068">
    <property type="protein sequence ID" value="GHE67707.1"/>
    <property type="molecule type" value="Genomic_DNA"/>
</dbReference>
<comment type="caution">
    <text evidence="1">The sequence shown here is derived from an EMBL/GenBank/DDBJ whole genome shotgun (WGS) entry which is preliminary data.</text>
</comment>
<reference evidence="1" key="1">
    <citation type="journal article" date="2014" name="Int. J. Syst. Evol. Microbiol.">
        <title>Complete genome sequence of Corynebacterium casei LMG S-19264T (=DSM 44701T), isolated from a smear-ripened cheese.</title>
        <authorList>
            <consortium name="US DOE Joint Genome Institute (JGI-PGF)"/>
            <person name="Walter F."/>
            <person name="Albersmeier A."/>
            <person name="Kalinowski J."/>
            <person name="Ruckert C."/>
        </authorList>
    </citation>
    <scope>NUCLEOTIDE SEQUENCE</scope>
    <source>
        <strain evidence="1">CGMCC 4.7403</strain>
    </source>
</reference>
<organism evidence="1 2">
    <name type="scientific">Streptomyces capitiformicae</name>
    <dbReference type="NCBI Taxonomy" id="2014920"/>
    <lineage>
        <taxon>Bacteria</taxon>
        <taxon>Bacillati</taxon>
        <taxon>Actinomycetota</taxon>
        <taxon>Actinomycetes</taxon>
        <taxon>Kitasatosporales</taxon>
        <taxon>Streptomycetaceae</taxon>
        <taxon>Streptomyces</taxon>
    </lineage>
</organism>
<evidence type="ECO:0000313" key="2">
    <source>
        <dbReference type="Proteomes" id="UP000603227"/>
    </source>
</evidence>